<evidence type="ECO:0000313" key="2">
    <source>
        <dbReference type="EMBL" id="KAF8439097.1"/>
    </source>
</evidence>
<accession>A0AAD4BTR9</accession>
<protein>
    <submittedName>
        <fullName evidence="2">Uncharacterized protein</fullName>
    </submittedName>
</protein>
<keyword evidence="3" id="KW-1185">Reference proteome</keyword>
<comment type="caution">
    <text evidence="2">The sequence shown here is derived from an EMBL/GenBank/DDBJ whole genome shotgun (WGS) entry which is preliminary data.</text>
</comment>
<organism evidence="2 3">
    <name type="scientific">Boletus edulis BED1</name>
    <dbReference type="NCBI Taxonomy" id="1328754"/>
    <lineage>
        <taxon>Eukaryota</taxon>
        <taxon>Fungi</taxon>
        <taxon>Dikarya</taxon>
        <taxon>Basidiomycota</taxon>
        <taxon>Agaricomycotina</taxon>
        <taxon>Agaricomycetes</taxon>
        <taxon>Agaricomycetidae</taxon>
        <taxon>Boletales</taxon>
        <taxon>Boletineae</taxon>
        <taxon>Boletaceae</taxon>
        <taxon>Boletoideae</taxon>
        <taxon>Boletus</taxon>
    </lineage>
</organism>
<reference evidence="2" key="1">
    <citation type="submission" date="2019-10" db="EMBL/GenBank/DDBJ databases">
        <authorList>
            <consortium name="DOE Joint Genome Institute"/>
            <person name="Kuo A."/>
            <person name="Miyauchi S."/>
            <person name="Kiss E."/>
            <person name="Drula E."/>
            <person name="Kohler A."/>
            <person name="Sanchez-Garcia M."/>
            <person name="Andreopoulos B."/>
            <person name="Barry K.W."/>
            <person name="Bonito G."/>
            <person name="Buee M."/>
            <person name="Carver A."/>
            <person name="Chen C."/>
            <person name="Cichocki N."/>
            <person name="Clum A."/>
            <person name="Culley D."/>
            <person name="Crous P.W."/>
            <person name="Fauchery L."/>
            <person name="Girlanda M."/>
            <person name="Hayes R."/>
            <person name="Keri Z."/>
            <person name="LaButti K."/>
            <person name="Lipzen A."/>
            <person name="Lombard V."/>
            <person name="Magnuson J."/>
            <person name="Maillard F."/>
            <person name="Morin E."/>
            <person name="Murat C."/>
            <person name="Nolan M."/>
            <person name="Ohm R."/>
            <person name="Pangilinan J."/>
            <person name="Pereira M."/>
            <person name="Perotto S."/>
            <person name="Peter M."/>
            <person name="Riley R."/>
            <person name="Sitrit Y."/>
            <person name="Stielow B."/>
            <person name="Szollosi G."/>
            <person name="Zifcakova L."/>
            <person name="Stursova M."/>
            <person name="Spatafora J.W."/>
            <person name="Tedersoo L."/>
            <person name="Vaario L.-M."/>
            <person name="Yamada A."/>
            <person name="Yan M."/>
            <person name="Wang P."/>
            <person name="Xu J."/>
            <person name="Bruns T."/>
            <person name="Baldrian P."/>
            <person name="Vilgalys R."/>
            <person name="Henrissat B."/>
            <person name="Grigoriev I.V."/>
            <person name="Hibbett D."/>
            <person name="Nagy L.G."/>
            <person name="Martin F.M."/>
        </authorList>
    </citation>
    <scope>NUCLEOTIDE SEQUENCE</scope>
    <source>
        <strain evidence="2">BED1</strain>
    </source>
</reference>
<dbReference type="AlphaFoldDB" id="A0AAD4BTR9"/>
<evidence type="ECO:0000313" key="3">
    <source>
        <dbReference type="Proteomes" id="UP001194468"/>
    </source>
</evidence>
<sequence length="52" mass="5614">MMSSGTQSPPLEATGSHIPMGVSSIDGTCSRPMRDIEQRAEYFSDAVRLTLV</sequence>
<gene>
    <name evidence="2" type="ORF">L210DRAFT_850410</name>
</gene>
<dbReference type="Proteomes" id="UP001194468">
    <property type="component" value="Unassembled WGS sequence"/>
</dbReference>
<feature type="region of interest" description="Disordered" evidence="1">
    <location>
        <begin position="1"/>
        <end position="30"/>
    </location>
</feature>
<dbReference type="EMBL" id="WHUW01000015">
    <property type="protein sequence ID" value="KAF8439097.1"/>
    <property type="molecule type" value="Genomic_DNA"/>
</dbReference>
<evidence type="ECO:0000256" key="1">
    <source>
        <dbReference type="SAM" id="MobiDB-lite"/>
    </source>
</evidence>
<name>A0AAD4BTR9_BOLED</name>
<proteinExistence type="predicted"/>
<reference evidence="2" key="2">
    <citation type="journal article" date="2020" name="Nat. Commun.">
        <title>Large-scale genome sequencing of mycorrhizal fungi provides insights into the early evolution of symbiotic traits.</title>
        <authorList>
            <person name="Miyauchi S."/>
            <person name="Kiss E."/>
            <person name="Kuo A."/>
            <person name="Drula E."/>
            <person name="Kohler A."/>
            <person name="Sanchez-Garcia M."/>
            <person name="Morin E."/>
            <person name="Andreopoulos B."/>
            <person name="Barry K.W."/>
            <person name="Bonito G."/>
            <person name="Buee M."/>
            <person name="Carver A."/>
            <person name="Chen C."/>
            <person name="Cichocki N."/>
            <person name="Clum A."/>
            <person name="Culley D."/>
            <person name="Crous P.W."/>
            <person name="Fauchery L."/>
            <person name="Girlanda M."/>
            <person name="Hayes R.D."/>
            <person name="Keri Z."/>
            <person name="LaButti K."/>
            <person name="Lipzen A."/>
            <person name="Lombard V."/>
            <person name="Magnuson J."/>
            <person name="Maillard F."/>
            <person name="Murat C."/>
            <person name="Nolan M."/>
            <person name="Ohm R.A."/>
            <person name="Pangilinan J."/>
            <person name="Pereira M.F."/>
            <person name="Perotto S."/>
            <person name="Peter M."/>
            <person name="Pfister S."/>
            <person name="Riley R."/>
            <person name="Sitrit Y."/>
            <person name="Stielow J.B."/>
            <person name="Szollosi G."/>
            <person name="Zifcakova L."/>
            <person name="Stursova M."/>
            <person name="Spatafora J.W."/>
            <person name="Tedersoo L."/>
            <person name="Vaario L.M."/>
            <person name="Yamada A."/>
            <person name="Yan M."/>
            <person name="Wang P."/>
            <person name="Xu J."/>
            <person name="Bruns T."/>
            <person name="Baldrian P."/>
            <person name="Vilgalys R."/>
            <person name="Dunand C."/>
            <person name="Henrissat B."/>
            <person name="Grigoriev I.V."/>
            <person name="Hibbett D."/>
            <person name="Nagy L.G."/>
            <person name="Martin F.M."/>
        </authorList>
    </citation>
    <scope>NUCLEOTIDE SEQUENCE</scope>
    <source>
        <strain evidence="2">BED1</strain>
    </source>
</reference>